<reference evidence="2 3" key="1">
    <citation type="journal article" date="2023" name="Mol. Phylogenet. Evol.">
        <title>Genome-scale phylogeny and comparative genomics of the fungal order Sordariales.</title>
        <authorList>
            <person name="Hensen N."/>
            <person name="Bonometti L."/>
            <person name="Westerberg I."/>
            <person name="Brannstrom I.O."/>
            <person name="Guillou S."/>
            <person name="Cros-Aarteil S."/>
            <person name="Calhoun S."/>
            <person name="Haridas S."/>
            <person name="Kuo A."/>
            <person name="Mondo S."/>
            <person name="Pangilinan J."/>
            <person name="Riley R."/>
            <person name="LaButti K."/>
            <person name="Andreopoulos B."/>
            <person name="Lipzen A."/>
            <person name="Chen C."/>
            <person name="Yan M."/>
            <person name="Daum C."/>
            <person name="Ng V."/>
            <person name="Clum A."/>
            <person name="Steindorff A."/>
            <person name="Ohm R.A."/>
            <person name="Martin F."/>
            <person name="Silar P."/>
            <person name="Natvig D.O."/>
            <person name="Lalanne C."/>
            <person name="Gautier V."/>
            <person name="Ament-Velasquez S.L."/>
            <person name="Kruys A."/>
            <person name="Hutchinson M.I."/>
            <person name="Powell A.J."/>
            <person name="Barry K."/>
            <person name="Miller A.N."/>
            <person name="Grigoriev I.V."/>
            <person name="Debuchy R."/>
            <person name="Gladieux P."/>
            <person name="Hiltunen Thoren M."/>
            <person name="Johannesson H."/>
        </authorList>
    </citation>
    <scope>NUCLEOTIDE SEQUENCE [LARGE SCALE GENOMIC DNA]</scope>
    <source>
        <strain evidence="2 3">FGSC 10403</strain>
    </source>
</reference>
<name>A0AAJ0I8J9_9PEZI</name>
<accession>A0AAJ0I8J9</accession>
<keyword evidence="3" id="KW-1185">Reference proteome</keyword>
<protein>
    <submittedName>
        <fullName evidence="2">Uncharacterized protein</fullName>
    </submittedName>
</protein>
<dbReference type="Proteomes" id="UP001285908">
    <property type="component" value="Unassembled WGS sequence"/>
</dbReference>
<feature type="compositionally biased region" description="Basic residues" evidence="1">
    <location>
        <begin position="1"/>
        <end position="15"/>
    </location>
</feature>
<comment type="caution">
    <text evidence="2">The sequence shown here is derived from an EMBL/GenBank/DDBJ whole genome shotgun (WGS) entry which is preliminary data.</text>
</comment>
<dbReference type="RefSeq" id="XP_062693397.1">
    <property type="nucleotide sequence ID" value="XM_062840174.1"/>
</dbReference>
<organism evidence="2 3">
    <name type="scientific">Neurospora hispaniola</name>
    <dbReference type="NCBI Taxonomy" id="588809"/>
    <lineage>
        <taxon>Eukaryota</taxon>
        <taxon>Fungi</taxon>
        <taxon>Dikarya</taxon>
        <taxon>Ascomycota</taxon>
        <taxon>Pezizomycotina</taxon>
        <taxon>Sordariomycetes</taxon>
        <taxon>Sordariomycetidae</taxon>
        <taxon>Sordariales</taxon>
        <taxon>Sordariaceae</taxon>
        <taxon>Neurospora</taxon>
    </lineage>
</organism>
<sequence length="65" mass="7236">MRVTRRGPGLKRPAKSRTAYSSSLRGAAGGRSDQDHYWLHLASPWDRVPTPSVYAPLYGASRDHN</sequence>
<dbReference type="EMBL" id="JAULSX010000004">
    <property type="protein sequence ID" value="KAK3492939.1"/>
    <property type="molecule type" value="Genomic_DNA"/>
</dbReference>
<gene>
    <name evidence="2" type="ORF">B0T23DRAFT_429150</name>
</gene>
<proteinExistence type="predicted"/>
<evidence type="ECO:0000313" key="3">
    <source>
        <dbReference type="Proteomes" id="UP001285908"/>
    </source>
</evidence>
<feature type="region of interest" description="Disordered" evidence="1">
    <location>
        <begin position="1"/>
        <end position="32"/>
    </location>
</feature>
<evidence type="ECO:0000313" key="2">
    <source>
        <dbReference type="EMBL" id="KAK3492939.1"/>
    </source>
</evidence>
<dbReference type="AlphaFoldDB" id="A0AAJ0I8J9"/>
<dbReference type="GeneID" id="87877796"/>
<evidence type="ECO:0000256" key="1">
    <source>
        <dbReference type="SAM" id="MobiDB-lite"/>
    </source>
</evidence>